<dbReference type="PANTHER" id="PTHR34351:SF2">
    <property type="entry name" value="DUF58 DOMAIN-CONTAINING PROTEIN"/>
    <property type="match status" value="1"/>
</dbReference>
<organism evidence="1">
    <name type="scientific">Dictyoglomus thermophilum</name>
    <dbReference type="NCBI Taxonomy" id="14"/>
    <lineage>
        <taxon>Bacteria</taxon>
        <taxon>Pseudomonadati</taxon>
        <taxon>Dictyoglomota</taxon>
        <taxon>Dictyoglomia</taxon>
        <taxon>Dictyoglomales</taxon>
        <taxon>Dictyoglomaceae</taxon>
        <taxon>Dictyoglomus</taxon>
    </lineage>
</organism>
<gene>
    <name evidence="1" type="ORF">ENU78_06430</name>
</gene>
<reference evidence="1" key="1">
    <citation type="journal article" date="2020" name="mSystems">
        <title>Genome- and Community-Level Interaction Insights into Carbon Utilization and Element Cycling Functions of Hydrothermarchaeota in Hydrothermal Sediment.</title>
        <authorList>
            <person name="Zhou Z."/>
            <person name="Liu Y."/>
            <person name="Xu W."/>
            <person name="Pan J."/>
            <person name="Luo Z.H."/>
            <person name="Li M."/>
        </authorList>
    </citation>
    <scope>NUCLEOTIDE SEQUENCE [LARGE SCALE GENOMIC DNA]</scope>
    <source>
        <strain evidence="1">SpSt-70</strain>
    </source>
</reference>
<sequence>MVYLLLFLILLGILLNELSKKYTLDRVYFNRSFSKRVAEIGEDIYIEITVENRKIIPVTFLQVIQELPSIIEYKFQVNKIRTKDFLYHTMTFFLLPYQRIRRKYLATCTKRGRYVFGNVEICGGDFLGLNLKTKSISLVQDLVVLPKRKDLEKDLIPYGNFNGDISVKRWIIEDPTMIIGVKEYTGREPAKTIHWPLSLKHHKILVKNFDFTYENNAMIFLNVECSKPYWIKVDENSIEECISVARSIGEIFHERKVPFGFTTNSLIYGFSRDENTVYPGMGDTHLQLFLEYLGRLSYNVNVPFEEIIKAFMRNNNFMISTYVIITPYLLKEYIPYISALDTDLTKVIVISYYDENLGLLSPRVLKYSLRREKDVAFIS</sequence>
<proteinExistence type="predicted"/>
<dbReference type="EMBL" id="DTDV01000017">
    <property type="protein sequence ID" value="HGK24051.1"/>
    <property type="molecule type" value="Genomic_DNA"/>
</dbReference>
<evidence type="ECO:0000313" key="1">
    <source>
        <dbReference type="EMBL" id="HGK24051.1"/>
    </source>
</evidence>
<accession>A0A7V4DZ10</accession>
<protein>
    <submittedName>
        <fullName evidence="1">DUF58 domain-containing protein</fullName>
    </submittedName>
</protein>
<dbReference type="AlphaFoldDB" id="A0A7V4DZ10"/>
<dbReference type="PANTHER" id="PTHR34351">
    <property type="entry name" value="SLR1927 PROTEIN-RELATED"/>
    <property type="match status" value="1"/>
</dbReference>
<comment type="caution">
    <text evidence="1">The sequence shown here is derived from an EMBL/GenBank/DDBJ whole genome shotgun (WGS) entry which is preliminary data.</text>
</comment>
<name>A0A7V4DZ10_DICTH</name>